<feature type="compositionally biased region" description="Basic residues" evidence="1">
    <location>
        <begin position="645"/>
        <end position="657"/>
    </location>
</feature>
<feature type="region of interest" description="Disordered" evidence="1">
    <location>
        <begin position="256"/>
        <end position="552"/>
    </location>
</feature>
<feature type="compositionally biased region" description="Basic and acidic residues" evidence="1">
    <location>
        <begin position="292"/>
        <end position="302"/>
    </location>
</feature>
<feature type="compositionally biased region" description="Low complexity" evidence="1">
    <location>
        <begin position="365"/>
        <end position="379"/>
    </location>
</feature>
<sequence length="670" mass="73165">MAPPKVPPRMSGSEVLGCVELVVGAFRDGSELVGRLSRKQKKRKGERSYHEILLFQVLEQGAKQIQQSYNEGSQRFGSAFKVGDDEARERLLCVAIETNANIVSALQIACDIDKATVDLVCLHESAITSRHDAIRSLNDLHQRLERIRPLGSFSRFSPDSSVCGADTRRNSSLINAPEILPGALPPSVTVPQLPEKSGLRRMLSVGGSNQHRRTKSDNPQTLRPTSSQTSIAPSYAASVVAPAPLYFNNQPAYPIATETAPRPVPRPSTQHSRTPSTTSSEHKRQVKAGTNKWEDTKDHPDLPDFQFLKKQKEASKHHRAHSNTSSQPSKRDSAYSLPPRSSWDTPAPLSYPADLPPPPPPPVQRPAAPTTTATTGMIPIHLVTNLPPPPPPPVFTRPTIASPIPEDPIPEDPIPDDTAYPPSPALSSSPSLDYDAASLYSQPELPSPVDSTPATDPSTPSTDLGPSSIHARSSIRSSTSTAPSSVSTPSINASLPSPLTRSRASTTVSQLERQMRRDEDGQWRPIPREPIQNAQADRDAKEKAKARAKAERMYRPLHSASVSTGAPMSLQLGWGLGIVDSPVKSHSRSRTMDSAVGEVKGFGSVMTRTESAFSVESNEEKKEKKKGFWHLKRGSKDVDAEEKEKKKREKEKAKMHRERTVEWSSMAFAV</sequence>
<feature type="region of interest" description="Disordered" evidence="1">
    <location>
        <begin position="203"/>
        <end position="231"/>
    </location>
</feature>
<keyword evidence="3" id="KW-1185">Reference proteome</keyword>
<evidence type="ECO:0000313" key="2">
    <source>
        <dbReference type="EMBL" id="PNS15904.1"/>
    </source>
</evidence>
<dbReference type="OrthoDB" id="25896at2759"/>
<feature type="compositionally biased region" description="Polar residues" evidence="1">
    <location>
        <begin position="217"/>
        <end position="231"/>
    </location>
</feature>
<feature type="compositionally biased region" description="Basic and acidic residues" evidence="1">
    <location>
        <begin position="634"/>
        <end position="644"/>
    </location>
</feature>
<feature type="compositionally biased region" description="Low complexity" evidence="1">
    <location>
        <begin position="447"/>
        <end position="491"/>
    </location>
</feature>
<dbReference type="EMBL" id="NKHZ01000065">
    <property type="protein sequence ID" value="PNS15904.1"/>
    <property type="molecule type" value="Genomic_DNA"/>
</dbReference>
<evidence type="ECO:0000256" key="1">
    <source>
        <dbReference type="SAM" id="MobiDB-lite"/>
    </source>
</evidence>
<feature type="compositionally biased region" description="Pro residues" evidence="1">
    <location>
        <begin position="354"/>
        <end position="364"/>
    </location>
</feature>
<evidence type="ECO:0000313" key="3">
    <source>
        <dbReference type="Proteomes" id="UP000243797"/>
    </source>
</evidence>
<gene>
    <name evidence="2" type="ORF">CAC42_8010</name>
</gene>
<proteinExistence type="predicted"/>
<feature type="compositionally biased region" description="Polar residues" evidence="1">
    <location>
        <begin position="267"/>
        <end position="279"/>
    </location>
</feature>
<feature type="compositionally biased region" description="Basic and acidic residues" evidence="1">
    <location>
        <begin position="536"/>
        <end position="552"/>
    </location>
</feature>
<dbReference type="AlphaFoldDB" id="A0A2K1QL88"/>
<feature type="compositionally biased region" description="Polar residues" evidence="1">
    <location>
        <begin position="492"/>
        <end position="512"/>
    </location>
</feature>
<reference evidence="2 3" key="1">
    <citation type="submission" date="2017-06" db="EMBL/GenBank/DDBJ databases">
        <title>Draft genome sequence of a variant of Elsinoe murrayae.</title>
        <authorList>
            <person name="Cheng Q."/>
        </authorList>
    </citation>
    <scope>NUCLEOTIDE SEQUENCE [LARGE SCALE GENOMIC DNA]</scope>
    <source>
        <strain evidence="2 3">CQ-2017a</strain>
    </source>
</reference>
<comment type="caution">
    <text evidence="2">The sequence shown here is derived from an EMBL/GenBank/DDBJ whole genome shotgun (WGS) entry which is preliminary data.</text>
</comment>
<organism evidence="2 3">
    <name type="scientific">Sphaceloma murrayae</name>
    <dbReference type="NCBI Taxonomy" id="2082308"/>
    <lineage>
        <taxon>Eukaryota</taxon>
        <taxon>Fungi</taxon>
        <taxon>Dikarya</taxon>
        <taxon>Ascomycota</taxon>
        <taxon>Pezizomycotina</taxon>
        <taxon>Dothideomycetes</taxon>
        <taxon>Dothideomycetidae</taxon>
        <taxon>Myriangiales</taxon>
        <taxon>Elsinoaceae</taxon>
        <taxon>Sphaceloma</taxon>
    </lineage>
</organism>
<protein>
    <submittedName>
        <fullName evidence="2">Uncharacterized protein</fullName>
    </submittedName>
</protein>
<dbReference type="Proteomes" id="UP000243797">
    <property type="component" value="Unassembled WGS sequence"/>
</dbReference>
<dbReference type="STRING" id="2082308.A0A2K1QL88"/>
<feature type="compositionally biased region" description="Pro residues" evidence="1">
    <location>
        <begin position="386"/>
        <end position="395"/>
    </location>
</feature>
<name>A0A2K1QL88_9PEZI</name>
<feature type="compositionally biased region" description="Basic and acidic residues" evidence="1">
    <location>
        <begin position="513"/>
        <end position="522"/>
    </location>
</feature>
<feature type="compositionally biased region" description="Low complexity" evidence="1">
    <location>
        <begin position="416"/>
        <end position="438"/>
    </location>
</feature>
<dbReference type="InParanoid" id="A0A2K1QL88"/>
<accession>A0A2K1QL88</accession>
<feature type="region of interest" description="Disordered" evidence="1">
    <location>
        <begin position="612"/>
        <end position="670"/>
    </location>
</feature>
<feature type="compositionally biased region" description="Basic residues" evidence="1">
    <location>
        <begin position="623"/>
        <end position="633"/>
    </location>
</feature>